<keyword evidence="3" id="KW-0067">ATP-binding</keyword>
<evidence type="ECO:0000256" key="4">
    <source>
        <dbReference type="SAM" id="MobiDB-lite"/>
    </source>
</evidence>
<dbReference type="Pfam" id="PF03969">
    <property type="entry name" value="AFG1_ATPase"/>
    <property type="match status" value="1"/>
</dbReference>
<dbReference type="KEGG" id="nfu:107377532"/>
<reference evidence="6" key="2">
    <citation type="submission" date="2016-06" db="EMBL/GenBank/DDBJ databases">
        <title>The genome of a short-lived fish provides insights into sex chromosome evolution and the genetic control of aging.</title>
        <authorList>
            <person name="Reichwald K."/>
            <person name="Felder M."/>
            <person name="Petzold A."/>
            <person name="Koch P."/>
            <person name="Groth M."/>
            <person name="Platzer M."/>
        </authorList>
    </citation>
    <scope>NUCLEOTIDE SEQUENCE</scope>
    <source>
        <tissue evidence="6">Brain</tissue>
    </source>
</reference>
<comment type="similarity">
    <text evidence="1">Belongs to the AFG1 ATPase family.</text>
</comment>
<evidence type="ECO:0000313" key="6">
    <source>
        <dbReference type="EMBL" id="SBP39682.1"/>
    </source>
</evidence>
<reference evidence="6" key="1">
    <citation type="submission" date="2016-05" db="EMBL/GenBank/DDBJ databases">
        <authorList>
            <person name="Lavstsen T."/>
            <person name="Jespersen J.S."/>
        </authorList>
    </citation>
    <scope>NUCLEOTIDE SEQUENCE</scope>
    <source>
        <tissue evidence="6">Brain</tissue>
    </source>
</reference>
<gene>
    <name evidence="6" type="primary">LACE1B</name>
    <name evidence="5" type="synonym">lace1</name>
    <name evidence="5" type="ORF">G4P62_004193</name>
</gene>
<feature type="region of interest" description="Disordered" evidence="4">
    <location>
        <begin position="111"/>
        <end position="141"/>
    </location>
</feature>
<proteinExistence type="inferred from homology"/>
<dbReference type="EMBL" id="JAAVVJ010000001">
    <property type="protein sequence ID" value="KAF7230508.1"/>
    <property type="molecule type" value="Genomic_DNA"/>
</dbReference>
<dbReference type="GO" id="GO:0016887">
    <property type="term" value="F:ATP hydrolysis activity"/>
    <property type="evidence" value="ECO:0007669"/>
    <property type="project" value="InterPro"/>
</dbReference>
<sequence>MAAHQVRTGVRCALKVIVKERPPTVKKTSLLTSSLSGKTGSSCWRTFCSSSSLRSSDSPLEAGICGSGDVLGHFDRLVQRGSVRRDDQQIYVLQRLAQVQHQLKTYSQKIYLNPPNHSKGVSRQSQGDDVTSSRKEEPVPPLLPPKGLYIYGGVGTGKTMLMDLFYSHVENGRKKRVHFNSFMLDVHKRIHRRKQSLPKRKLGKMFTYDPISPVAMEISKEICLLCFDEFQVTDVADAVILQQLFETLFKTGVVVVATSNRAPEDLYKNGLQRDTFLPFIDMLKEFCHIVCLDSGMDYRSLDQPAAVKLYYLTGTPGAEACIDALFQELALTQKTATGPRVLPVLGRDVTLEKTCGSIADCTFDELCGRPLGASDYLEMAQTFDTVFIRHIPLLMLTLKDQVRRFTTLVDIFYDSKVRVVLLAAAPLDQLFLHSGGEDERDRQLLDDLGLSGEAANRLTLFTAEEEIFAFQRTVSRLKEMQSESYWMQEERRRLVNI</sequence>
<keyword evidence="2" id="KW-0547">Nucleotide-binding</keyword>
<dbReference type="EMBL" id="HADY01001197">
    <property type="protein sequence ID" value="SBP39682.1"/>
    <property type="molecule type" value="Transcribed_RNA"/>
</dbReference>
<dbReference type="PANTHER" id="PTHR12169">
    <property type="entry name" value="ATPASE N2B"/>
    <property type="match status" value="1"/>
</dbReference>
<dbReference type="GO" id="GO:0005524">
    <property type="term" value="F:ATP binding"/>
    <property type="evidence" value="ECO:0007669"/>
    <property type="project" value="UniProtKB-KW"/>
</dbReference>
<feature type="compositionally biased region" description="Polar residues" evidence="4">
    <location>
        <begin position="111"/>
        <end position="130"/>
    </location>
</feature>
<reference evidence="5" key="3">
    <citation type="submission" date="2020-03" db="EMBL/GenBank/DDBJ databases">
        <title>Intra-Species Differences in Population Size shape Life History and Genome Evolution.</title>
        <authorList>
            <person name="Willemsen D."/>
            <person name="Cui R."/>
            <person name="Valenzano D.R."/>
        </authorList>
    </citation>
    <scope>NUCLEOTIDE SEQUENCE</scope>
    <source>
        <strain evidence="5">GRZ</strain>
        <tissue evidence="5">Whole</tissue>
    </source>
</reference>
<evidence type="ECO:0000313" key="5">
    <source>
        <dbReference type="EMBL" id="KAF7230508.1"/>
    </source>
</evidence>
<organism evidence="6">
    <name type="scientific">Nothobranchius furzeri</name>
    <name type="common">Turquoise killifish</name>
    <dbReference type="NCBI Taxonomy" id="105023"/>
    <lineage>
        <taxon>Eukaryota</taxon>
        <taxon>Metazoa</taxon>
        <taxon>Chordata</taxon>
        <taxon>Craniata</taxon>
        <taxon>Vertebrata</taxon>
        <taxon>Euteleostomi</taxon>
        <taxon>Actinopterygii</taxon>
        <taxon>Neopterygii</taxon>
        <taxon>Teleostei</taxon>
        <taxon>Neoteleostei</taxon>
        <taxon>Acanthomorphata</taxon>
        <taxon>Ovalentaria</taxon>
        <taxon>Atherinomorphae</taxon>
        <taxon>Cyprinodontiformes</taxon>
        <taxon>Nothobranchiidae</taxon>
        <taxon>Nothobranchius</taxon>
    </lineage>
</organism>
<dbReference type="NCBIfam" id="NF040713">
    <property type="entry name" value="ZapE"/>
    <property type="match status" value="1"/>
</dbReference>
<dbReference type="AlphaFoldDB" id="A0A1A7ZA52"/>
<accession>A0A1A7ZA52</accession>
<dbReference type="PANTHER" id="PTHR12169:SF19">
    <property type="entry name" value="LACTATION ELEVATED PROTEIN 1 HOMOLOG B-RELATED"/>
    <property type="match status" value="1"/>
</dbReference>
<protein>
    <submittedName>
        <fullName evidence="6">Lactation elevated 1b</fullName>
    </submittedName>
    <submittedName>
        <fullName evidence="5">Transcript variant X1</fullName>
    </submittedName>
</protein>
<dbReference type="InterPro" id="IPR027417">
    <property type="entry name" value="P-loop_NTPase"/>
</dbReference>
<name>A0A1A7ZA52_NOTFU</name>
<dbReference type="GO" id="GO:0005739">
    <property type="term" value="C:mitochondrion"/>
    <property type="evidence" value="ECO:0007669"/>
    <property type="project" value="TreeGrafter"/>
</dbReference>
<evidence type="ECO:0000256" key="3">
    <source>
        <dbReference type="ARBA" id="ARBA00022840"/>
    </source>
</evidence>
<evidence type="ECO:0000256" key="2">
    <source>
        <dbReference type="ARBA" id="ARBA00022741"/>
    </source>
</evidence>
<dbReference type="Proteomes" id="UP000822369">
    <property type="component" value="Chromosome 1"/>
</dbReference>
<dbReference type="InterPro" id="IPR005654">
    <property type="entry name" value="ATPase_AFG1-like"/>
</dbReference>
<evidence type="ECO:0000256" key="1">
    <source>
        <dbReference type="ARBA" id="ARBA00010322"/>
    </source>
</evidence>
<dbReference type="SUPFAM" id="SSF52540">
    <property type="entry name" value="P-loop containing nucleoside triphosphate hydrolases"/>
    <property type="match status" value="1"/>
</dbReference>
<dbReference type="Gene3D" id="3.40.50.300">
    <property type="entry name" value="P-loop containing nucleotide triphosphate hydrolases"/>
    <property type="match status" value="1"/>
</dbReference>